<sequence>MNRCIVTAYAFSLEVILPGGSEWQTHSFDLLVDGDRGFESSMEIQHRKNTDPEATPADLATKVLREHGPRALYRTTWHRSAESLPQKVRVRLWIGSGTAEDPAVMIEAHEDLMLQLRLKAAAIRCEEARQAQMLMDSQYRGLVAEAVWAAGDRSTAIKSYASDKWPAAEIEMYVEARERLEALASAARSAGIGSVELVDWGVGVPDPEDLRIGTFVVSASESGRLTIETHENGTPDLAGAAKFLVCVRSAGKAFEGRPFDVRGEDGLRVSTESFLDQVRDGVAEIRTVDLNSERGKATETGTVLVLETLRALDPRRDDTDVEIVVAIKSQERSGGASSREVADLVGRHRTGVDRRLRRLGQLGVVERAGRGRFVIGEQMTMVLTS</sequence>
<dbReference type="Proteomes" id="UP001501222">
    <property type="component" value="Unassembled WGS sequence"/>
</dbReference>
<dbReference type="RefSeq" id="WP_344850179.1">
    <property type="nucleotide sequence ID" value="NZ_BAABAA010000022.1"/>
</dbReference>
<name>A0ABP6Z568_9ACTN</name>
<dbReference type="InterPro" id="IPR036390">
    <property type="entry name" value="WH_DNA-bd_sf"/>
</dbReference>
<organism evidence="1 2">
    <name type="scientific">Kribbella ginsengisoli</name>
    <dbReference type="NCBI Taxonomy" id="363865"/>
    <lineage>
        <taxon>Bacteria</taxon>
        <taxon>Bacillati</taxon>
        <taxon>Actinomycetota</taxon>
        <taxon>Actinomycetes</taxon>
        <taxon>Propionibacteriales</taxon>
        <taxon>Kribbellaceae</taxon>
        <taxon>Kribbella</taxon>
    </lineage>
</organism>
<protein>
    <submittedName>
        <fullName evidence="1">Uncharacterized protein</fullName>
    </submittedName>
</protein>
<evidence type="ECO:0000313" key="1">
    <source>
        <dbReference type="EMBL" id="GAA3598496.1"/>
    </source>
</evidence>
<evidence type="ECO:0000313" key="2">
    <source>
        <dbReference type="Proteomes" id="UP001501222"/>
    </source>
</evidence>
<dbReference type="SUPFAM" id="SSF46785">
    <property type="entry name" value="Winged helix' DNA-binding domain"/>
    <property type="match status" value="1"/>
</dbReference>
<proteinExistence type="predicted"/>
<dbReference type="EMBL" id="BAABAA010000022">
    <property type="protein sequence ID" value="GAA3598496.1"/>
    <property type="molecule type" value="Genomic_DNA"/>
</dbReference>
<reference evidence="2" key="1">
    <citation type="journal article" date="2019" name="Int. J. Syst. Evol. Microbiol.">
        <title>The Global Catalogue of Microorganisms (GCM) 10K type strain sequencing project: providing services to taxonomists for standard genome sequencing and annotation.</title>
        <authorList>
            <consortium name="The Broad Institute Genomics Platform"/>
            <consortium name="The Broad Institute Genome Sequencing Center for Infectious Disease"/>
            <person name="Wu L."/>
            <person name="Ma J."/>
        </authorList>
    </citation>
    <scope>NUCLEOTIDE SEQUENCE [LARGE SCALE GENOMIC DNA]</scope>
    <source>
        <strain evidence="2">JCM 16928</strain>
    </source>
</reference>
<accession>A0ABP6Z568</accession>
<keyword evidence="2" id="KW-1185">Reference proteome</keyword>
<comment type="caution">
    <text evidence="1">The sequence shown here is derived from an EMBL/GenBank/DDBJ whole genome shotgun (WGS) entry which is preliminary data.</text>
</comment>
<gene>
    <name evidence="1" type="ORF">GCM10022235_82860</name>
</gene>